<accession>A0A2I0A077</accession>
<name>A0A2I0A077_9ASPA</name>
<dbReference type="EMBL" id="KZ452098">
    <property type="protein sequence ID" value="PKA48949.1"/>
    <property type="molecule type" value="Genomic_DNA"/>
</dbReference>
<dbReference type="AlphaFoldDB" id="A0A2I0A077"/>
<dbReference type="Proteomes" id="UP000236161">
    <property type="component" value="Unassembled WGS sequence"/>
</dbReference>
<keyword evidence="2" id="KW-1185">Reference proteome</keyword>
<evidence type="ECO:0000313" key="1">
    <source>
        <dbReference type="EMBL" id="PKA48949.1"/>
    </source>
</evidence>
<gene>
    <name evidence="1" type="ORF">AXF42_Ash021619</name>
</gene>
<reference evidence="1 2" key="1">
    <citation type="journal article" date="2017" name="Nature">
        <title>The Apostasia genome and the evolution of orchids.</title>
        <authorList>
            <person name="Zhang G.Q."/>
            <person name="Liu K.W."/>
            <person name="Li Z."/>
            <person name="Lohaus R."/>
            <person name="Hsiao Y.Y."/>
            <person name="Niu S.C."/>
            <person name="Wang J.Y."/>
            <person name="Lin Y.C."/>
            <person name="Xu Q."/>
            <person name="Chen L.J."/>
            <person name="Yoshida K."/>
            <person name="Fujiwara S."/>
            <person name="Wang Z.W."/>
            <person name="Zhang Y.Q."/>
            <person name="Mitsuda N."/>
            <person name="Wang M."/>
            <person name="Liu G.H."/>
            <person name="Pecoraro L."/>
            <person name="Huang H.X."/>
            <person name="Xiao X.J."/>
            <person name="Lin M."/>
            <person name="Wu X.Y."/>
            <person name="Wu W.L."/>
            <person name="Chen Y.Y."/>
            <person name="Chang S.B."/>
            <person name="Sakamoto S."/>
            <person name="Ohme-Takagi M."/>
            <person name="Yagi M."/>
            <person name="Zeng S.J."/>
            <person name="Shen C.Y."/>
            <person name="Yeh C.M."/>
            <person name="Luo Y.B."/>
            <person name="Tsai W.C."/>
            <person name="Van de Peer Y."/>
            <person name="Liu Z.J."/>
        </authorList>
    </citation>
    <scope>NUCLEOTIDE SEQUENCE [LARGE SCALE GENOMIC DNA]</scope>
    <source>
        <strain evidence="2">cv. Shenzhen</strain>
        <tissue evidence="1">Stem</tissue>
    </source>
</reference>
<evidence type="ECO:0000313" key="2">
    <source>
        <dbReference type="Proteomes" id="UP000236161"/>
    </source>
</evidence>
<organism evidence="1 2">
    <name type="scientific">Apostasia shenzhenica</name>
    <dbReference type="NCBI Taxonomy" id="1088818"/>
    <lineage>
        <taxon>Eukaryota</taxon>
        <taxon>Viridiplantae</taxon>
        <taxon>Streptophyta</taxon>
        <taxon>Embryophyta</taxon>
        <taxon>Tracheophyta</taxon>
        <taxon>Spermatophyta</taxon>
        <taxon>Magnoliopsida</taxon>
        <taxon>Liliopsida</taxon>
        <taxon>Asparagales</taxon>
        <taxon>Orchidaceae</taxon>
        <taxon>Apostasioideae</taxon>
        <taxon>Apostasia</taxon>
    </lineage>
</organism>
<proteinExistence type="predicted"/>
<sequence>MIMSIFIVTKLGVLCRTHEPVQLGQVARPNFDHPSVSVRARITTSPGVSVSFVLTSTTSPEIGELTSLVAFTLSTVPKLPPFVTGLPDSGSST</sequence>
<protein>
    <submittedName>
        <fullName evidence="1">Uncharacterized protein</fullName>
    </submittedName>
</protein>